<feature type="compositionally biased region" description="Basic and acidic residues" evidence="1">
    <location>
        <begin position="20"/>
        <end position="37"/>
    </location>
</feature>
<name>A0A0R3QKN4_9BILA</name>
<evidence type="ECO:0000313" key="3">
    <source>
        <dbReference type="EMBL" id="VDO21316.1"/>
    </source>
</evidence>
<reference evidence="3 4" key="2">
    <citation type="submission" date="2018-11" db="EMBL/GenBank/DDBJ databases">
        <authorList>
            <consortium name="Pathogen Informatics"/>
        </authorList>
    </citation>
    <scope>NUCLEOTIDE SEQUENCE [LARGE SCALE GENOMIC DNA]</scope>
</reference>
<accession>A0A0R3QKN4</accession>
<dbReference type="EMBL" id="UZAG01015542">
    <property type="protein sequence ID" value="VDO21316.1"/>
    <property type="molecule type" value="Genomic_DNA"/>
</dbReference>
<evidence type="ECO:0000256" key="2">
    <source>
        <dbReference type="SAM" id="Phobius"/>
    </source>
</evidence>
<evidence type="ECO:0000313" key="4">
    <source>
        <dbReference type="Proteomes" id="UP000280834"/>
    </source>
</evidence>
<evidence type="ECO:0000313" key="5">
    <source>
        <dbReference type="WBParaSite" id="BTMF_0000820201-mRNA-1"/>
    </source>
</evidence>
<keyword evidence="2" id="KW-0472">Membrane</keyword>
<dbReference type="Proteomes" id="UP000280834">
    <property type="component" value="Unassembled WGS sequence"/>
</dbReference>
<keyword evidence="2" id="KW-0812">Transmembrane</keyword>
<proteinExistence type="predicted"/>
<feature type="region of interest" description="Disordered" evidence="1">
    <location>
        <begin position="15"/>
        <end position="37"/>
    </location>
</feature>
<evidence type="ECO:0000256" key="1">
    <source>
        <dbReference type="SAM" id="MobiDB-lite"/>
    </source>
</evidence>
<feature type="transmembrane region" description="Helical" evidence="2">
    <location>
        <begin position="46"/>
        <end position="64"/>
    </location>
</feature>
<organism evidence="5">
    <name type="scientific">Brugia timori</name>
    <dbReference type="NCBI Taxonomy" id="42155"/>
    <lineage>
        <taxon>Eukaryota</taxon>
        <taxon>Metazoa</taxon>
        <taxon>Ecdysozoa</taxon>
        <taxon>Nematoda</taxon>
        <taxon>Chromadorea</taxon>
        <taxon>Rhabditida</taxon>
        <taxon>Spirurina</taxon>
        <taxon>Spiruromorpha</taxon>
        <taxon>Filarioidea</taxon>
        <taxon>Onchocercidae</taxon>
        <taxon>Brugia</taxon>
    </lineage>
</organism>
<sequence>MSSCKCTVKVTIPGQQDQGQRNEVEENQRGTKEEKEGKAEDVIASLHSYFTCNLLIAFSVIISFKQFG</sequence>
<reference evidence="5" key="1">
    <citation type="submission" date="2017-02" db="UniProtKB">
        <authorList>
            <consortium name="WormBaseParasite"/>
        </authorList>
    </citation>
    <scope>IDENTIFICATION</scope>
</reference>
<protein>
    <submittedName>
        <fullName evidence="5">CSRNP_N domain-containing protein</fullName>
    </submittedName>
</protein>
<keyword evidence="4" id="KW-1185">Reference proteome</keyword>
<gene>
    <name evidence="3" type="ORF">BTMF_LOCUS6269</name>
</gene>
<dbReference type="WBParaSite" id="BTMF_0000820201-mRNA-1">
    <property type="protein sequence ID" value="BTMF_0000820201-mRNA-1"/>
    <property type="gene ID" value="BTMF_0000820201"/>
</dbReference>
<dbReference type="AlphaFoldDB" id="A0A0R3QKN4"/>
<keyword evidence="2" id="KW-1133">Transmembrane helix</keyword>